<gene>
    <name evidence="2" type="ORF">GPM918_LOCUS38067</name>
    <name evidence="1" type="ORF">OVA965_LOCUS14103</name>
    <name evidence="4" type="ORF">SRO942_LOCUS38865</name>
    <name evidence="3" type="ORF">TMI583_LOCUS14108</name>
</gene>
<evidence type="ECO:0000313" key="3">
    <source>
        <dbReference type="EMBL" id="CAF3761702.1"/>
    </source>
</evidence>
<dbReference type="Proteomes" id="UP000677228">
    <property type="component" value="Unassembled WGS sequence"/>
</dbReference>
<evidence type="ECO:0000313" key="4">
    <source>
        <dbReference type="EMBL" id="CAF4390651.1"/>
    </source>
</evidence>
<dbReference type="EMBL" id="CAJNOK010006035">
    <property type="protein sequence ID" value="CAF0991612.1"/>
    <property type="molecule type" value="Genomic_DNA"/>
</dbReference>
<evidence type="ECO:0000313" key="5">
    <source>
        <dbReference type="Proteomes" id="UP000663829"/>
    </source>
</evidence>
<dbReference type="EMBL" id="CAJOBC010090397">
    <property type="protein sequence ID" value="CAF4390651.1"/>
    <property type="molecule type" value="Genomic_DNA"/>
</dbReference>
<evidence type="ECO:0000313" key="2">
    <source>
        <dbReference type="EMBL" id="CAF1531281.1"/>
    </source>
</evidence>
<comment type="caution">
    <text evidence="2">The sequence shown here is derived from an EMBL/GenBank/DDBJ whole genome shotgun (WGS) entry which is preliminary data.</text>
</comment>
<dbReference type="Proteomes" id="UP000663829">
    <property type="component" value="Unassembled WGS sequence"/>
</dbReference>
<dbReference type="Proteomes" id="UP000681722">
    <property type="component" value="Unassembled WGS sequence"/>
</dbReference>
<protein>
    <submittedName>
        <fullName evidence="2">Uncharacterized protein</fullName>
    </submittedName>
</protein>
<accession>A0A815VJL4</accession>
<organism evidence="2 5">
    <name type="scientific">Didymodactylos carnosus</name>
    <dbReference type="NCBI Taxonomy" id="1234261"/>
    <lineage>
        <taxon>Eukaryota</taxon>
        <taxon>Metazoa</taxon>
        <taxon>Spiralia</taxon>
        <taxon>Gnathifera</taxon>
        <taxon>Rotifera</taxon>
        <taxon>Eurotatoria</taxon>
        <taxon>Bdelloidea</taxon>
        <taxon>Philodinida</taxon>
        <taxon>Philodinidae</taxon>
        <taxon>Didymodactylos</taxon>
    </lineage>
</organism>
<dbReference type="AlphaFoldDB" id="A0A815VJL4"/>
<dbReference type="EMBL" id="CAJOBA010006044">
    <property type="protein sequence ID" value="CAF3761702.1"/>
    <property type="molecule type" value="Genomic_DNA"/>
</dbReference>
<sequence>MLSTIITKFCSIQSCEQKIDVHCYHCENDMCGEHFFEHQQLLNFQNEPLLIDTLNELVDQTNRLSLSTNRMAAKVLGTEEITNDSDDFKKQIIKQKSKSNRKKKSFQTRKKATLKVKVLQDSSTNHFYNLRTRKTINKRTSLGSKGHNTALRLTDSDNSCTTILRSGSTRQGKKCNRKLPCPYHSYIFYE</sequence>
<name>A0A815VJL4_9BILA</name>
<dbReference type="EMBL" id="CAJNOQ010024808">
    <property type="protein sequence ID" value="CAF1531281.1"/>
    <property type="molecule type" value="Genomic_DNA"/>
</dbReference>
<dbReference type="Proteomes" id="UP000682733">
    <property type="component" value="Unassembled WGS sequence"/>
</dbReference>
<keyword evidence="5" id="KW-1185">Reference proteome</keyword>
<reference evidence="2" key="1">
    <citation type="submission" date="2021-02" db="EMBL/GenBank/DDBJ databases">
        <authorList>
            <person name="Nowell W R."/>
        </authorList>
    </citation>
    <scope>NUCLEOTIDE SEQUENCE</scope>
</reference>
<evidence type="ECO:0000313" key="1">
    <source>
        <dbReference type="EMBL" id="CAF0991612.1"/>
    </source>
</evidence>
<proteinExistence type="predicted"/>